<gene>
    <name evidence="5" type="ORF">EHQ64_01120</name>
</gene>
<evidence type="ECO:0000256" key="1">
    <source>
        <dbReference type="ARBA" id="ARBA00022801"/>
    </source>
</evidence>
<comment type="caution">
    <text evidence="5">The sequence shown here is derived from an EMBL/GenBank/DDBJ whole genome shotgun (WGS) entry which is preliminary data.</text>
</comment>
<protein>
    <recommendedName>
        <fullName evidence="4">PPM-type phosphatase domain-containing protein</fullName>
    </recommendedName>
</protein>
<dbReference type="AlphaFoldDB" id="A0A4R9KH69"/>
<dbReference type="InterPro" id="IPR011990">
    <property type="entry name" value="TPR-like_helical_dom_sf"/>
</dbReference>
<keyword evidence="2" id="KW-0175">Coiled coil</keyword>
<dbReference type="OrthoDB" id="337779at2"/>
<dbReference type="EMBL" id="RQGF01000006">
    <property type="protein sequence ID" value="TGL64898.1"/>
    <property type="molecule type" value="Genomic_DNA"/>
</dbReference>
<dbReference type="Proteomes" id="UP000297762">
    <property type="component" value="Unassembled WGS sequence"/>
</dbReference>
<evidence type="ECO:0000313" key="5">
    <source>
        <dbReference type="EMBL" id="TGL64898.1"/>
    </source>
</evidence>
<name>A0A4R9KH69_9LEPT</name>
<feature type="coiled-coil region" evidence="2">
    <location>
        <begin position="283"/>
        <end position="331"/>
    </location>
</feature>
<keyword evidence="3" id="KW-0812">Transmembrane</keyword>
<organism evidence="5 6">
    <name type="scientific">Leptospira sarikeiensis</name>
    <dbReference type="NCBI Taxonomy" id="2484943"/>
    <lineage>
        <taxon>Bacteria</taxon>
        <taxon>Pseudomonadati</taxon>
        <taxon>Spirochaetota</taxon>
        <taxon>Spirochaetia</taxon>
        <taxon>Leptospirales</taxon>
        <taxon>Leptospiraceae</taxon>
        <taxon>Leptospira</taxon>
    </lineage>
</organism>
<dbReference type="SUPFAM" id="SSF48452">
    <property type="entry name" value="TPR-like"/>
    <property type="match status" value="1"/>
</dbReference>
<feature type="transmembrane region" description="Helical" evidence="3">
    <location>
        <begin position="130"/>
        <end position="152"/>
    </location>
</feature>
<dbReference type="Gene3D" id="6.10.340.10">
    <property type="match status" value="1"/>
</dbReference>
<evidence type="ECO:0000259" key="4">
    <source>
        <dbReference type="Pfam" id="PF07228"/>
    </source>
</evidence>
<evidence type="ECO:0000313" key="6">
    <source>
        <dbReference type="Proteomes" id="UP000297762"/>
    </source>
</evidence>
<dbReference type="InterPro" id="IPR036457">
    <property type="entry name" value="PPM-type-like_dom_sf"/>
</dbReference>
<reference evidence="5" key="1">
    <citation type="journal article" date="2019" name="PLoS Negl. Trop. Dis.">
        <title>Revisiting the worldwide diversity of Leptospira species in the environment.</title>
        <authorList>
            <person name="Vincent A.T."/>
            <person name="Schiettekatte O."/>
            <person name="Bourhy P."/>
            <person name="Veyrier F.J."/>
            <person name="Picardeau M."/>
        </authorList>
    </citation>
    <scope>NUCLEOTIDE SEQUENCE [LARGE SCALE GENOMIC DNA]</scope>
    <source>
        <strain evidence="5">201702455</strain>
    </source>
</reference>
<feature type="domain" description="PPM-type phosphatase" evidence="4">
    <location>
        <begin position="394"/>
        <end position="583"/>
    </location>
</feature>
<feature type="transmembrane region" description="Helical" evidence="3">
    <location>
        <begin position="216"/>
        <end position="237"/>
    </location>
</feature>
<feature type="transmembrane region" description="Helical" evidence="3">
    <location>
        <begin position="183"/>
        <end position="204"/>
    </location>
</feature>
<dbReference type="Gene3D" id="3.60.40.10">
    <property type="entry name" value="PPM-type phosphatase domain"/>
    <property type="match status" value="1"/>
</dbReference>
<keyword evidence="6" id="KW-1185">Reference proteome</keyword>
<evidence type="ECO:0000256" key="2">
    <source>
        <dbReference type="SAM" id="Coils"/>
    </source>
</evidence>
<keyword evidence="3" id="KW-1133">Transmembrane helix</keyword>
<dbReference type="Gene3D" id="1.25.40.10">
    <property type="entry name" value="Tetratricopeptide repeat domain"/>
    <property type="match status" value="1"/>
</dbReference>
<keyword evidence="1" id="KW-0378">Hydrolase</keyword>
<dbReference type="GO" id="GO:0016791">
    <property type="term" value="F:phosphatase activity"/>
    <property type="evidence" value="ECO:0007669"/>
    <property type="project" value="TreeGrafter"/>
</dbReference>
<dbReference type="InterPro" id="IPR001932">
    <property type="entry name" value="PPM-type_phosphatase-like_dom"/>
</dbReference>
<dbReference type="InterPro" id="IPR052016">
    <property type="entry name" value="Bact_Sigma-Reg"/>
</dbReference>
<dbReference type="PANTHER" id="PTHR43156:SF2">
    <property type="entry name" value="STAGE II SPORULATION PROTEIN E"/>
    <property type="match status" value="1"/>
</dbReference>
<sequence>MKMSHARLLPVLTWRLELFTHTVPVPFAVYFSAVTGSLYSLEEYISMGFAATIAATAMLLGAFYLRYLRLKKASYLEDHSSIDPRLLTSAKSIYITQPIYESFVIAGRWLFGVLLAHLIVYLIIGYRPNLIATIPALYLGIIPISFISYLFITEYSLRSALNKNKFRGVEAKTRLFFPYSKRLLVVVMAMISMPFSLLGYMLYATVDGRIRLENPLIHLTIMAFLFSVPLIFTAWIVTEAIRSRLSSITGFLEEVGEGNFDLKISPSSLDEFGKQEQRIGKVVERLKSLYQEIQSLNEGLESKVEERTRQLKETADELGKTLEEIQKLKLSQDGDYFLTSLLTEPLHSIYLQNSEYSVKTLTVQKKKFQYKQKERQIGGDISLAHSIRLRGKPYLAFVNADAMGKSLQGAVGAIILGSISRSMIERTPALYRNVWPERWLKNWFIELQKVFEAFEGSLMASAFLGLLDESRGVLYYINCEHPSPVLYRDETTTFLEPKEKYFKIGHSGISRNVHIEVFQLKQGDVLFSGSDGRDDLLIGSEIDPDDSRFLEIVGKAKGDLDLTYEFILNEGEITDDLSLLRIEAPKKNLSSPDILVKNSDQNKNGTQKSVSIQECRRLALEYYSGKKYSKAGELGLKYVQKRPTDTEFLFTVSKLLRKSGKIILSIDLGERYRMRNPQDPDNLLHLAEMYASKNKLERSFQLLAEATMISPEHPKAKKLSEFLIEKTGQISESSGDRRILR</sequence>
<evidence type="ECO:0000256" key="3">
    <source>
        <dbReference type="SAM" id="Phobius"/>
    </source>
</evidence>
<feature type="transmembrane region" description="Helical" evidence="3">
    <location>
        <begin position="12"/>
        <end position="32"/>
    </location>
</feature>
<dbReference type="PANTHER" id="PTHR43156">
    <property type="entry name" value="STAGE II SPORULATION PROTEIN E-RELATED"/>
    <property type="match status" value="1"/>
</dbReference>
<accession>A0A4R9KH69</accession>
<dbReference type="Pfam" id="PF07228">
    <property type="entry name" value="SpoIIE"/>
    <property type="match status" value="1"/>
</dbReference>
<feature type="transmembrane region" description="Helical" evidence="3">
    <location>
        <begin position="44"/>
        <end position="65"/>
    </location>
</feature>
<feature type="transmembrane region" description="Helical" evidence="3">
    <location>
        <begin position="103"/>
        <end position="124"/>
    </location>
</feature>
<keyword evidence="3" id="KW-0472">Membrane</keyword>
<proteinExistence type="predicted"/>